<protein>
    <submittedName>
        <fullName evidence="6">Outer membrane-stress sensor serine endopeptidase DegS</fullName>
    </submittedName>
</protein>
<dbReference type="InterPro" id="IPR009003">
    <property type="entry name" value="Peptidase_S1_PA"/>
</dbReference>
<dbReference type="InterPro" id="IPR001478">
    <property type="entry name" value="PDZ"/>
</dbReference>
<dbReference type="EMBL" id="CP050266">
    <property type="protein sequence ID" value="QIR05223.1"/>
    <property type="molecule type" value="Genomic_DNA"/>
</dbReference>
<evidence type="ECO:0000259" key="5">
    <source>
        <dbReference type="PROSITE" id="PS50106"/>
    </source>
</evidence>
<keyword evidence="7" id="KW-1185">Reference proteome</keyword>
<dbReference type="InterPro" id="IPR011783">
    <property type="entry name" value="Pept_S1C_DegS"/>
</dbReference>
<dbReference type="NCBIfam" id="TIGR02038">
    <property type="entry name" value="protease_degS"/>
    <property type="match status" value="1"/>
</dbReference>
<dbReference type="PANTHER" id="PTHR22939:SF101">
    <property type="entry name" value="PERIPLASMIC PH-DEPENDENT SERINE ENDOPROTEASE DEGQ"/>
    <property type="match status" value="1"/>
</dbReference>
<gene>
    <name evidence="6" type="primary">degS</name>
    <name evidence="6" type="ORF">HBA18_01810</name>
</gene>
<dbReference type="Gene3D" id="2.30.42.10">
    <property type="match status" value="1"/>
</dbReference>
<comment type="similarity">
    <text evidence="1">Belongs to the peptidase S1C family.</text>
</comment>
<dbReference type="RefSeq" id="WP_167313912.1">
    <property type="nucleotide sequence ID" value="NZ_CP050266.1"/>
</dbReference>
<dbReference type="Pfam" id="PF13180">
    <property type="entry name" value="PDZ_2"/>
    <property type="match status" value="1"/>
</dbReference>
<feature type="domain" description="PDZ" evidence="5">
    <location>
        <begin position="276"/>
        <end position="315"/>
    </location>
</feature>
<evidence type="ECO:0000256" key="2">
    <source>
        <dbReference type="ARBA" id="ARBA00022670"/>
    </source>
</evidence>
<dbReference type="Gene3D" id="2.40.10.10">
    <property type="entry name" value="Trypsin-like serine proteases"/>
    <property type="match status" value="2"/>
</dbReference>
<dbReference type="InterPro" id="IPR001940">
    <property type="entry name" value="Peptidase_S1C"/>
</dbReference>
<dbReference type="Proteomes" id="UP000501408">
    <property type="component" value="Chromosome 1"/>
</dbReference>
<reference evidence="6 7" key="1">
    <citation type="submission" date="2020-03" db="EMBL/GenBank/DDBJ databases">
        <title>Genome mining reveals the biosynthetic pathways of PHA and ectoines of the halophilic strain Salinivibrio costicola M318 isolated from fermented shrimp paste.</title>
        <authorList>
            <person name="Doan T.V."/>
            <person name="Tran L.T."/>
            <person name="Trieu T.A."/>
            <person name="Nguyen Q.V."/>
            <person name="Quach T.N."/>
            <person name="Phi T.Q."/>
            <person name="Kumar S."/>
        </authorList>
    </citation>
    <scope>NUCLEOTIDE SEQUENCE [LARGE SCALE GENOMIC DNA]</scope>
    <source>
        <strain evidence="6 7">M318</strain>
    </source>
</reference>
<dbReference type="SMART" id="SM00228">
    <property type="entry name" value="PDZ"/>
    <property type="match status" value="1"/>
</dbReference>
<keyword evidence="2" id="KW-0645">Protease</keyword>
<dbReference type="SUPFAM" id="SSF50156">
    <property type="entry name" value="PDZ domain-like"/>
    <property type="match status" value="1"/>
</dbReference>
<dbReference type="SUPFAM" id="SSF50494">
    <property type="entry name" value="Trypsin-like serine proteases"/>
    <property type="match status" value="1"/>
</dbReference>
<evidence type="ECO:0000256" key="3">
    <source>
        <dbReference type="ARBA" id="ARBA00022801"/>
    </source>
</evidence>
<sequence length="357" mass="38215">MLALLIRSTLIGLFTAALILVAVPDLRSGLFSVSSLPDFDEVQQPELVSFSYAVKRASPAVVNIYTRNYVRGDRLQLNTQGLGSGVIMSAKGYVVTNYHVVAKADQVIVALQDGRIFTAQMVGKDQRTDLAVLKVPAENLPVIPVNQDYQPAVGDTVLAIGNPYNLGQTTTYGIISATGRTGMSFYGRQDFLQTDAAINRGNSGGALVNSRGELVGINTASFQQATDLETYGISFAIPYRLTEKIMNKLIADGRVIRGYIGIDGRDVNPVMARLLDAEQQRGVMVADMDKGGPAEKAGIQPQDLIIKINDKPVKGARGAMDIVTDARPGTTLSITLIRDGESLTLPVTVGNEPDSGE</sequence>
<accession>A0ABX6K0Z8</accession>
<evidence type="ECO:0000256" key="4">
    <source>
        <dbReference type="ARBA" id="ARBA00022825"/>
    </source>
</evidence>
<organism evidence="6 7">
    <name type="scientific">Salinivibrio costicola</name>
    <name type="common">Vibrio costicola</name>
    <dbReference type="NCBI Taxonomy" id="51367"/>
    <lineage>
        <taxon>Bacteria</taxon>
        <taxon>Pseudomonadati</taxon>
        <taxon>Pseudomonadota</taxon>
        <taxon>Gammaproteobacteria</taxon>
        <taxon>Vibrionales</taxon>
        <taxon>Vibrionaceae</taxon>
        <taxon>Salinivibrio</taxon>
    </lineage>
</organism>
<dbReference type="NCBIfam" id="NF008147">
    <property type="entry name" value="PRK10898.1"/>
    <property type="match status" value="1"/>
</dbReference>
<evidence type="ECO:0000313" key="7">
    <source>
        <dbReference type="Proteomes" id="UP000501408"/>
    </source>
</evidence>
<keyword evidence="3" id="KW-0378">Hydrolase</keyword>
<name>A0ABX6K0Z8_SALCS</name>
<dbReference type="PRINTS" id="PR00834">
    <property type="entry name" value="PROTEASES2C"/>
</dbReference>
<evidence type="ECO:0000256" key="1">
    <source>
        <dbReference type="ARBA" id="ARBA00010541"/>
    </source>
</evidence>
<dbReference type="PROSITE" id="PS50106">
    <property type="entry name" value="PDZ"/>
    <property type="match status" value="1"/>
</dbReference>
<dbReference type="PANTHER" id="PTHR22939">
    <property type="entry name" value="SERINE PROTEASE FAMILY S1C HTRA-RELATED"/>
    <property type="match status" value="1"/>
</dbReference>
<dbReference type="Pfam" id="PF13365">
    <property type="entry name" value="Trypsin_2"/>
    <property type="match status" value="1"/>
</dbReference>
<keyword evidence="4" id="KW-0720">Serine protease</keyword>
<dbReference type="InterPro" id="IPR043504">
    <property type="entry name" value="Peptidase_S1_PA_chymotrypsin"/>
</dbReference>
<evidence type="ECO:0000313" key="6">
    <source>
        <dbReference type="EMBL" id="QIR05223.1"/>
    </source>
</evidence>
<dbReference type="InterPro" id="IPR036034">
    <property type="entry name" value="PDZ_sf"/>
</dbReference>
<proteinExistence type="inferred from homology"/>